<evidence type="ECO:0000256" key="2">
    <source>
        <dbReference type="ARBA" id="ARBA00023315"/>
    </source>
</evidence>
<keyword evidence="2" id="KW-0012">Acyltransferase</keyword>
<dbReference type="Proteomes" id="UP001162156">
    <property type="component" value="Unassembled WGS sequence"/>
</dbReference>
<keyword evidence="6" id="KW-1185">Reference proteome</keyword>
<feature type="domain" description="Choline/carnitine acyltransferase" evidence="4">
    <location>
        <begin position="10"/>
        <end position="107"/>
    </location>
</feature>
<dbReference type="Pfam" id="PF00755">
    <property type="entry name" value="Carn_acyltransf"/>
    <property type="match status" value="1"/>
</dbReference>
<dbReference type="SUPFAM" id="SSF52777">
    <property type="entry name" value="CoA-dependent acyltransferases"/>
    <property type="match status" value="1"/>
</dbReference>
<name>A0AAV8WV28_9CUCU</name>
<evidence type="ECO:0000313" key="5">
    <source>
        <dbReference type="EMBL" id="KAJ8930445.1"/>
    </source>
</evidence>
<comment type="catalytic activity">
    <reaction evidence="3">
        <text>4,8-dimethylnonanoyl-CoA + (R)-carnitine = O-4,8-dimethylnonanoyl-(R)-carnitine + CoA</text>
        <dbReference type="Rhea" id="RHEA:44860"/>
        <dbReference type="ChEBI" id="CHEBI:16347"/>
        <dbReference type="ChEBI" id="CHEBI:57287"/>
        <dbReference type="ChEBI" id="CHEBI:77061"/>
        <dbReference type="ChEBI" id="CHEBI:84654"/>
    </reaction>
</comment>
<gene>
    <name evidence="5" type="ORF">NQ314_016772</name>
</gene>
<dbReference type="InterPro" id="IPR000542">
    <property type="entry name" value="Carn_acyl_trans"/>
</dbReference>
<protein>
    <recommendedName>
        <fullName evidence="4">Choline/carnitine acyltransferase domain-containing protein</fullName>
    </recommendedName>
</protein>
<dbReference type="GO" id="GO:0004095">
    <property type="term" value="F:carnitine O-palmitoyltransferase activity"/>
    <property type="evidence" value="ECO:0007669"/>
    <property type="project" value="TreeGrafter"/>
</dbReference>
<dbReference type="PANTHER" id="PTHR22589">
    <property type="entry name" value="CARNITINE O-ACYLTRANSFERASE"/>
    <property type="match status" value="1"/>
</dbReference>
<keyword evidence="2" id="KW-0808">Transferase</keyword>
<dbReference type="FunFam" id="1.10.275.20:FF:000001">
    <property type="entry name" value="carnitine O-palmitoyltransferase 2, mitochondrial"/>
    <property type="match status" value="1"/>
</dbReference>
<evidence type="ECO:0000256" key="1">
    <source>
        <dbReference type="ARBA" id="ARBA00005005"/>
    </source>
</evidence>
<dbReference type="GO" id="GO:0006635">
    <property type="term" value="P:fatty acid beta-oxidation"/>
    <property type="evidence" value="ECO:0007669"/>
    <property type="project" value="TreeGrafter"/>
</dbReference>
<comment type="pathway">
    <text evidence="1">Lipid metabolism; fatty acid beta-oxidation.</text>
</comment>
<comment type="caution">
    <text evidence="5">The sequence shown here is derived from an EMBL/GenBank/DDBJ whole genome shotgun (WGS) entry which is preliminary data.</text>
</comment>
<accession>A0AAV8WV28</accession>
<dbReference type="Gene3D" id="1.10.275.20">
    <property type="entry name" value="Choline/Carnitine o-acyltransferase"/>
    <property type="match status" value="1"/>
</dbReference>
<dbReference type="InterPro" id="IPR039551">
    <property type="entry name" value="Cho/carn_acyl_trans"/>
</dbReference>
<evidence type="ECO:0000259" key="4">
    <source>
        <dbReference type="Pfam" id="PF00755"/>
    </source>
</evidence>
<sequence>MHFQQSLPRLPIPKLDLTCERYLAAQRPLLIDEAYRKTEFNVNQFKSSVGKQLQNMLKNYDKQNKHTSYISEFWFDSYLRDRKPIPINYNPMLVMHKDERPEYNDQLLLNCKSCYKFFTILQVYESWYIRTGSFPYKSKKE</sequence>
<dbReference type="GO" id="GO:0005739">
    <property type="term" value="C:mitochondrion"/>
    <property type="evidence" value="ECO:0007669"/>
    <property type="project" value="TreeGrafter"/>
</dbReference>
<dbReference type="InterPro" id="IPR042572">
    <property type="entry name" value="Carn_acyl_trans_N"/>
</dbReference>
<dbReference type="AlphaFoldDB" id="A0AAV8WV28"/>
<dbReference type="EMBL" id="JANEYF010004667">
    <property type="protein sequence ID" value="KAJ8930445.1"/>
    <property type="molecule type" value="Genomic_DNA"/>
</dbReference>
<proteinExistence type="predicted"/>
<reference evidence="5" key="1">
    <citation type="journal article" date="2023" name="Insect Mol. Biol.">
        <title>Genome sequencing provides insights into the evolution of gene families encoding plant cell wall-degrading enzymes in longhorned beetles.</title>
        <authorList>
            <person name="Shin N.R."/>
            <person name="Okamura Y."/>
            <person name="Kirsch R."/>
            <person name="Pauchet Y."/>
        </authorList>
    </citation>
    <scope>NUCLEOTIDE SEQUENCE</scope>
    <source>
        <strain evidence="5">RBIC_L_NR</strain>
    </source>
</reference>
<organism evidence="5 6">
    <name type="scientific">Rhamnusium bicolor</name>
    <dbReference type="NCBI Taxonomy" id="1586634"/>
    <lineage>
        <taxon>Eukaryota</taxon>
        <taxon>Metazoa</taxon>
        <taxon>Ecdysozoa</taxon>
        <taxon>Arthropoda</taxon>
        <taxon>Hexapoda</taxon>
        <taxon>Insecta</taxon>
        <taxon>Pterygota</taxon>
        <taxon>Neoptera</taxon>
        <taxon>Endopterygota</taxon>
        <taxon>Coleoptera</taxon>
        <taxon>Polyphaga</taxon>
        <taxon>Cucujiformia</taxon>
        <taxon>Chrysomeloidea</taxon>
        <taxon>Cerambycidae</taxon>
        <taxon>Lepturinae</taxon>
        <taxon>Rhagiini</taxon>
        <taxon>Rhamnusium</taxon>
    </lineage>
</organism>
<evidence type="ECO:0000313" key="6">
    <source>
        <dbReference type="Proteomes" id="UP001162156"/>
    </source>
</evidence>
<dbReference type="PANTHER" id="PTHR22589:SF16">
    <property type="entry name" value="CARNITINE O-PALMITOYLTRANSFERASE 2, MITOCHONDRIAL"/>
    <property type="match status" value="1"/>
</dbReference>
<evidence type="ECO:0000256" key="3">
    <source>
        <dbReference type="ARBA" id="ARBA00048999"/>
    </source>
</evidence>